<dbReference type="NCBIfam" id="NF001311">
    <property type="entry name" value="PRK00258.1-3"/>
    <property type="match status" value="1"/>
</dbReference>
<sequence>MVQGPLGPVLNAAVLGRPVAHSLSPLLHTAGYRALGLDHWAYGAHDLGADDLAAWVRERDDSWRGLSLTMPLKEAALAVAATVSETAQVTGSVNTLVRRADLAWDAHNTDVHGLVAALDHVDHAGAGTVLGSGATARSAAVALAQLGVTRVRIAARNLATTTEIIALLDSLGVRGIPVALQDWALEPGRLVLSTLPPAAGDAASGRLGAGDDLSGATLLDVVYAQWPTPLAVAATRAGADVVSGLEMLVHQAARQFELFTGEIAPVDVMLAAGRAALGR</sequence>
<dbReference type="PANTHER" id="PTHR21089:SF1">
    <property type="entry name" value="BIFUNCTIONAL 3-DEHYDROQUINATE DEHYDRATASE_SHIKIMATE DEHYDROGENASE, CHLOROPLASTIC"/>
    <property type="match status" value="1"/>
</dbReference>
<protein>
    <submittedName>
        <fullName evidence="5">Shikimate dehydrogenase</fullName>
        <ecNumber evidence="5">1.1.1.25</ecNumber>
    </submittedName>
</protein>
<evidence type="ECO:0000256" key="1">
    <source>
        <dbReference type="ARBA" id="ARBA00004871"/>
    </source>
</evidence>
<dbReference type="PANTHER" id="PTHR21089">
    <property type="entry name" value="SHIKIMATE DEHYDROGENASE"/>
    <property type="match status" value="1"/>
</dbReference>
<proteinExistence type="predicted"/>
<dbReference type="GO" id="GO:0005829">
    <property type="term" value="C:cytosol"/>
    <property type="evidence" value="ECO:0007669"/>
    <property type="project" value="TreeGrafter"/>
</dbReference>
<organism evidence="5">
    <name type="scientific">Pedococcus sp. KACC 23699</name>
    <dbReference type="NCBI Taxonomy" id="3149228"/>
    <lineage>
        <taxon>Bacteria</taxon>
        <taxon>Bacillati</taxon>
        <taxon>Actinomycetota</taxon>
        <taxon>Actinomycetes</taxon>
        <taxon>Micrococcales</taxon>
        <taxon>Intrasporangiaceae</taxon>
        <taxon>Pedococcus</taxon>
    </lineage>
</organism>
<dbReference type="InterPro" id="IPR022893">
    <property type="entry name" value="Shikimate_DH_fam"/>
</dbReference>
<dbReference type="GO" id="GO:0050661">
    <property type="term" value="F:NADP binding"/>
    <property type="evidence" value="ECO:0007669"/>
    <property type="project" value="TreeGrafter"/>
</dbReference>
<evidence type="ECO:0000259" key="3">
    <source>
        <dbReference type="Pfam" id="PF08501"/>
    </source>
</evidence>
<dbReference type="InterPro" id="IPR013708">
    <property type="entry name" value="Shikimate_DH-bd_N"/>
</dbReference>
<keyword evidence="2" id="KW-0028">Amino-acid biosynthesis</keyword>
<dbReference type="EC" id="1.1.1.25" evidence="5"/>
<keyword evidence="5" id="KW-0560">Oxidoreductase</keyword>
<dbReference type="InterPro" id="IPR041121">
    <property type="entry name" value="SDH_C"/>
</dbReference>
<evidence type="ECO:0000256" key="2">
    <source>
        <dbReference type="ARBA" id="ARBA00023141"/>
    </source>
</evidence>
<dbReference type="Gene3D" id="3.40.50.720">
    <property type="entry name" value="NAD(P)-binding Rossmann-like Domain"/>
    <property type="match status" value="1"/>
</dbReference>
<keyword evidence="2" id="KW-0057">Aromatic amino acid biosynthesis</keyword>
<dbReference type="RefSeq" id="WP_406831105.1">
    <property type="nucleotide sequence ID" value="NZ_CP157483.1"/>
</dbReference>
<dbReference type="Pfam" id="PF18317">
    <property type="entry name" value="SDH_C"/>
    <property type="match status" value="1"/>
</dbReference>
<evidence type="ECO:0000259" key="4">
    <source>
        <dbReference type="Pfam" id="PF18317"/>
    </source>
</evidence>
<dbReference type="SUPFAM" id="SSF53223">
    <property type="entry name" value="Aminoacid dehydrogenase-like, N-terminal domain"/>
    <property type="match status" value="1"/>
</dbReference>
<dbReference type="EMBL" id="CP157483">
    <property type="protein sequence ID" value="XBO43667.1"/>
    <property type="molecule type" value="Genomic_DNA"/>
</dbReference>
<dbReference type="GO" id="GO:0009073">
    <property type="term" value="P:aromatic amino acid family biosynthetic process"/>
    <property type="evidence" value="ECO:0007669"/>
    <property type="project" value="UniProtKB-KW"/>
</dbReference>
<dbReference type="InterPro" id="IPR046346">
    <property type="entry name" value="Aminoacid_DH-like_N_sf"/>
</dbReference>
<gene>
    <name evidence="5" type="ORF">ABEG17_19220</name>
</gene>
<feature type="domain" description="SDH C-terminal" evidence="4">
    <location>
        <begin position="244"/>
        <end position="272"/>
    </location>
</feature>
<name>A0AAU7JTD2_9MICO</name>
<accession>A0AAU7JTD2</accession>
<evidence type="ECO:0000313" key="5">
    <source>
        <dbReference type="EMBL" id="XBO43667.1"/>
    </source>
</evidence>
<dbReference type="GO" id="GO:0019632">
    <property type="term" value="P:shikimate metabolic process"/>
    <property type="evidence" value="ECO:0007669"/>
    <property type="project" value="TreeGrafter"/>
</dbReference>
<dbReference type="GO" id="GO:0009423">
    <property type="term" value="P:chorismate biosynthetic process"/>
    <property type="evidence" value="ECO:0007669"/>
    <property type="project" value="TreeGrafter"/>
</dbReference>
<reference evidence="5" key="1">
    <citation type="submission" date="2024-05" db="EMBL/GenBank/DDBJ databases">
        <authorList>
            <person name="Kim S."/>
            <person name="Heo J."/>
            <person name="Choi H."/>
            <person name="Choi Y."/>
            <person name="Kwon S.-W."/>
            <person name="Kim Y."/>
        </authorList>
    </citation>
    <scope>NUCLEOTIDE SEQUENCE</scope>
    <source>
        <strain evidence="5">KACC 23699</strain>
    </source>
</reference>
<dbReference type="SUPFAM" id="SSF51735">
    <property type="entry name" value="NAD(P)-binding Rossmann-fold domains"/>
    <property type="match status" value="1"/>
</dbReference>
<dbReference type="Pfam" id="PF08501">
    <property type="entry name" value="Shikimate_dh_N"/>
    <property type="match status" value="1"/>
</dbReference>
<dbReference type="Gene3D" id="3.40.50.10860">
    <property type="entry name" value="Leucine Dehydrogenase, chain A, domain 1"/>
    <property type="match status" value="1"/>
</dbReference>
<comment type="pathway">
    <text evidence="1">Metabolic intermediate biosynthesis; chorismate biosynthesis; chorismate from D-erythrose 4-phosphate and phosphoenolpyruvate: step 4/7.</text>
</comment>
<feature type="domain" description="Shikimate dehydrogenase substrate binding N-terminal" evidence="3">
    <location>
        <begin position="14"/>
        <end position="96"/>
    </location>
</feature>
<dbReference type="InterPro" id="IPR036291">
    <property type="entry name" value="NAD(P)-bd_dom_sf"/>
</dbReference>
<dbReference type="AlphaFoldDB" id="A0AAU7JTD2"/>
<dbReference type="GO" id="GO:0004764">
    <property type="term" value="F:shikimate 3-dehydrogenase (NADP+) activity"/>
    <property type="evidence" value="ECO:0007669"/>
    <property type="project" value="UniProtKB-EC"/>
</dbReference>
<dbReference type="CDD" id="cd01065">
    <property type="entry name" value="NAD_bind_Shikimate_DH"/>
    <property type="match status" value="1"/>
</dbReference>